<dbReference type="GO" id="GO:0015171">
    <property type="term" value="F:amino acid transmembrane transporter activity"/>
    <property type="evidence" value="ECO:0007669"/>
    <property type="project" value="TreeGrafter"/>
</dbReference>
<dbReference type="InterPro" id="IPR004841">
    <property type="entry name" value="AA-permease/SLC12A_dom"/>
</dbReference>
<evidence type="ECO:0000256" key="1">
    <source>
        <dbReference type="ARBA" id="ARBA00004141"/>
    </source>
</evidence>
<dbReference type="PANTHER" id="PTHR43341">
    <property type="entry name" value="AMINO ACID PERMEASE"/>
    <property type="match status" value="1"/>
</dbReference>
<reference evidence="7 8" key="1">
    <citation type="journal article" date="2024" name="J Genomics">
        <title>Draft genome sequencing and assembly of Favolaschia claudopus CIRM-BRFM 2984 isolated from oak limbs.</title>
        <authorList>
            <person name="Navarro D."/>
            <person name="Drula E."/>
            <person name="Chaduli D."/>
            <person name="Cazenave R."/>
            <person name="Ahrendt S."/>
            <person name="Wang J."/>
            <person name="Lipzen A."/>
            <person name="Daum C."/>
            <person name="Barry K."/>
            <person name="Grigoriev I.V."/>
            <person name="Favel A."/>
            <person name="Rosso M.N."/>
            <person name="Martin F."/>
        </authorList>
    </citation>
    <scope>NUCLEOTIDE SEQUENCE [LARGE SCALE GENOMIC DNA]</scope>
    <source>
        <strain evidence="7 8">CIRM-BRFM 2984</strain>
    </source>
</reference>
<dbReference type="AlphaFoldDB" id="A0AAV9ZLY5"/>
<evidence type="ECO:0000313" key="7">
    <source>
        <dbReference type="EMBL" id="KAK6985195.1"/>
    </source>
</evidence>
<evidence type="ECO:0000256" key="4">
    <source>
        <dbReference type="ARBA" id="ARBA00023136"/>
    </source>
</evidence>
<dbReference type="PANTHER" id="PTHR43341:SF4">
    <property type="entry name" value="ARGININE PERMEASE CAN1-RELATED"/>
    <property type="match status" value="1"/>
</dbReference>
<keyword evidence="8" id="KW-1185">Reference proteome</keyword>
<keyword evidence="4 5" id="KW-0472">Membrane</keyword>
<dbReference type="Gene3D" id="1.20.1740.10">
    <property type="entry name" value="Amino acid/polyamine transporter I"/>
    <property type="match status" value="1"/>
</dbReference>
<evidence type="ECO:0000313" key="8">
    <source>
        <dbReference type="Proteomes" id="UP001362999"/>
    </source>
</evidence>
<accession>A0AAV9ZLY5</accession>
<evidence type="ECO:0000256" key="2">
    <source>
        <dbReference type="ARBA" id="ARBA00022692"/>
    </source>
</evidence>
<organism evidence="7 8">
    <name type="scientific">Favolaschia claudopus</name>
    <dbReference type="NCBI Taxonomy" id="2862362"/>
    <lineage>
        <taxon>Eukaryota</taxon>
        <taxon>Fungi</taxon>
        <taxon>Dikarya</taxon>
        <taxon>Basidiomycota</taxon>
        <taxon>Agaricomycotina</taxon>
        <taxon>Agaricomycetes</taxon>
        <taxon>Agaricomycetidae</taxon>
        <taxon>Agaricales</taxon>
        <taxon>Marasmiineae</taxon>
        <taxon>Mycenaceae</taxon>
        <taxon>Favolaschia</taxon>
    </lineage>
</organism>
<feature type="transmembrane region" description="Helical" evidence="5">
    <location>
        <begin position="128"/>
        <end position="146"/>
    </location>
</feature>
<dbReference type="GO" id="GO:0016020">
    <property type="term" value="C:membrane"/>
    <property type="evidence" value="ECO:0007669"/>
    <property type="project" value="UniProtKB-SubCell"/>
</dbReference>
<dbReference type="Pfam" id="PF00324">
    <property type="entry name" value="AA_permease"/>
    <property type="match status" value="1"/>
</dbReference>
<proteinExistence type="predicted"/>
<feature type="transmembrane region" description="Helical" evidence="5">
    <location>
        <begin position="217"/>
        <end position="233"/>
    </location>
</feature>
<protein>
    <submittedName>
        <fullName evidence="7">Amino acid permease/ SLC12A domain-containing protein</fullName>
    </submittedName>
</protein>
<evidence type="ECO:0000256" key="3">
    <source>
        <dbReference type="ARBA" id="ARBA00022989"/>
    </source>
</evidence>
<dbReference type="InterPro" id="IPR050524">
    <property type="entry name" value="APC_YAT"/>
</dbReference>
<keyword evidence="2 5" id="KW-0812">Transmembrane</keyword>
<comment type="subcellular location">
    <subcellularLocation>
        <location evidence="1">Membrane</location>
        <topology evidence="1">Multi-pass membrane protein</topology>
    </subcellularLocation>
</comment>
<feature type="domain" description="Amino acid permease/ SLC12A" evidence="6">
    <location>
        <begin position="3"/>
        <end position="197"/>
    </location>
</feature>
<comment type="caution">
    <text evidence="7">The sequence shown here is derived from an EMBL/GenBank/DDBJ whole genome shotgun (WGS) entry which is preliminary data.</text>
</comment>
<dbReference type="Proteomes" id="UP001362999">
    <property type="component" value="Unassembled WGS sequence"/>
</dbReference>
<dbReference type="EMBL" id="JAWWNJ010000132">
    <property type="protein sequence ID" value="KAK6985195.1"/>
    <property type="molecule type" value="Genomic_DNA"/>
</dbReference>
<evidence type="ECO:0000259" key="6">
    <source>
        <dbReference type="Pfam" id="PF00324"/>
    </source>
</evidence>
<keyword evidence="3 5" id="KW-1133">Transmembrane helix</keyword>
<name>A0AAV9ZLY5_9AGAR</name>
<gene>
    <name evidence="7" type="ORF">R3P38DRAFT_3332599</name>
</gene>
<evidence type="ECO:0000256" key="5">
    <source>
        <dbReference type="SAM" id="Phobius"/>
    </source>
</evidence>
<sequence length="293" mass="32486">MKSLAMTTAEVQNPTHSLAKAVHRVSYRILMFYVRGILIVGMLVPSNDHRFLQETGTAASSPFVLAMTRAGLRGRSLTVLSDIAVINAGVLSPAFSAGNSGLHSAFRQIYGLALRGQAPRISAKTMKVNTALAFSSVWILLSYMALSSGASAVLNWLSNFTSILGFCTWRVISWTYIRFYRGMKAQGIDRTKFPYPAYWALIYKLFETGDWDVSDFIIAYINLPLFAGLYFIYKPARKSKTVHCSRMDFNSNVEDQVGPAVGITINPSWECQGRRTDASRPSPCLRRIRAGSV</sequence>